<dbReference type="GO" id="GO:0005829">
    <property type="term" value="C:cytosol"/>
    <property type="evidence" value="ECO:0007669"/>
    <property type="project" value="TreeGrafter"/>
</dbReference>
<reference evidence="17 18" key="1">
    <citation type="journal article" date="2010" name="Stand. Genomic Sci.">
        <title>Complete genome sequence of Thermaerobacter marianensis type strain (7p75a).</title>
        <authorList>
            <person name="Han C."/>
            <person name="Gu W."/>
            <person name="Zhang X."/>
            <person name="Lapidus A."/>
            <person name="Nolan M."/>
            <person name="Copeland A."/>
            <person name="Lucas S."/>
            <person name="Del Rio T.G."/>
            <person name="Tice H."/>
            <person name="Cheng J.F."/>
            <person name="Tapia R."/>
            <person name="Goodwin L."/>
            <person name="Pitluck S."/>
            <person name="Pagani I."/>
            <person name="Ivanova N."/>
            <person name="Mavromatis K."/>
            <person name="Mikhailova N."/>
            <person name="Pati A."/>
            <person name="Chen A."/>
            <person name="Palaniappan K."/>
            <person name="Land M."/>
            <person name="Hauser L."/>
            <person name="Chang Y.J."/>
            <person name="Jeffries C.D."/>
            <person name="Schneider S."/>
            <person name="Rohde M."/>
            <person name="Goker M."/>
            <person name="Pukall R."/>
            <person name="Woyke T."/>
            <person name="Bristow J."/>
            <person name="Eisen J.A."/>
            <person name="Markowitz V."/>
            <person name="Hugenholtz P."/>
            <person name="Kyrpides N.C."/>
            <person name="Klenk H.P."/>
            <person name="Detter J.C."/>
        </authorList>
    </citation>
    <scope>NUCLEOTIDE SEQUENCE [LARGE SCALE GENOMIC DNA]</scope>
    <source>
        <strain evidence="18">ATCC 700841 / DSM 12885 / JCM 10246 / 7p75a</strain>
    </source>
</reference>
<dbReference type="EMBL" id="CP002344">
    <property type="protein sequence ID" value="ADU51922.1"/>
    <property type="molecule type" value="Genomic_DNA"/>
</dbReference>
<comment type="pathway">
    <text evidence="2 12">Amino-acid biosynthesis; L-lysine biosynthesis via DAP pathway; (S)-tetrahydrodipicolinate from L-aspartate: step 3/4.</text>
</comment>
<dbReference type="InterPro" id="IPR002220">
    <property type="entry name" value="DapA-like"/>
</dbReference>
<keyword evidence="10 12" id="KW-0704">Schiff base</keyword>
<keyword evidence="7 12" id="KW-0220">Diaminopimelate biosynthesis</keyword>
<evidence type="ECO:0000256" key="11">
    <source>
        <dbReference type="ARBA" id="ARBA00047836"/>
    </source>
</evidence>
<feature type="compositionally biased region" description="Low complexity" evidence="16">
    <location>
        <begin position="313"/>
        <end position="323"/>
    </location>
</feature>
<evidence type="ECO:0000313" key="18">
    <source>
        <dbReference type="Proteomes" id="UP000008915"/>
    </source>
</evidence>
<dbReference type="PIRSF" id="PIRSF001365">
    <property type="entry name" value="DHDPS"/>
    <property type="match status" value="1"/>
</dbReference>
<comment type="similarity">
    <text evidence="3 12 13">Belongs to the DapA family.</text>
</comment>
<comment type="subunit">
    <text evidence="12">Homotetramer; dimer of dimers.</text>
</comment>
<sequence length="331" mass="35969">MASAAPRDVTRLKGSIVPLVTPFRPDGAIDEKVLVELIEWQIDSGSHGISVTGTTGEPSALSLEEREQVMELAARAIRGRVPFVPGTGTNNLDETLRLTRFAEKLGADAALVIVPYYNRPSQEGLYRYFRQLAEAVDLPLILYNIPGRTAVNLEPATMARLRRDCPNIIGVKESNKDFEQVSRVLHACGRDFHVYSGIELLCYPMLAVGGVGHFSATGNVLPREVAALYDHVAAGRWREAVDLHYYLLPMNEALFWETNPGPVKWVLGQLGRIHPAYRPPLCEPSPANQERLRQVMAWYGLEPAPSAAETPGRRGSAAPPAAGGAAGGGTA</sequence>
<evidence type="ECO:0000256" key="1">
    <source>
        <dbReference type="ARBA" id="ARBA00003294"/>
    </source>
</evidence>
<comment type="function">
    <text evidence="1 12">Catalyzes the condensation of (S)-aspartate-beta-semialdehyde [(S)-ASA] and pyruvate to 4-hydroxy-tetrahydrodipicolinate (HTPA).</text>
</comment>
<keyword evidence="8 12" id="KW-0457">Lysine biosynthesis</keyword>
<dbReference type="eggNOG" id="COG0329">
    <property type="taxonomic scope" value="Bacteria"/>
</dbReference>
<dbReference type="GO" id="GO:0009089">
    <property type="term" value="P:lysine biosynthetic process via diaminopimelate"/>
    <property type="evidence" value="ECO:0007669"/>
    <property type="project" value="UniProtKB-UniRule"/>
</dbReference>
<name>E6SIB1_THEM7</name>
<keyword evidence="9 12" id="KW-0456">Lyase</keyword>
<dbReference type="PRINTS" id="PR00146">
    <property type="entry name" value="DHPICSNTHASE"/>
</dbReference>
<dbReference type="InterPro" id="IPR013785">
    <property type="entry name" value="Aldolase_TIM"/>
</dbReference>
<reference evidence="18" key="2">
    <citation type="journal article" date="2010" name="Stand. Genomic Sci.">
        <title>Complete genome sequence of Thermaerobacter marianensis type strain (7p75aT).</title>
        <authorList>
            <person name="Han C."/>
            <person name="Gu W."/>
            <person name="Zhang X."/>
            <person name="Lapidus A."/>
            <person name="Nolan M."/>
            <person name="Copeland A."/>
            <person name="Lucas S."/>
            <person name="Glavina Del Rio T."/>
            <person name="Tice H."/>
            <person name="Cheng J."/>
            <person name="Tapia R."/>
            <person name="Goodwin L."/>
            <person name="Pitluck S."/>
            <person name="Pagani I."/>
            <person name="Ivanova N."/>
            <person name="Mavromatis K."/>
            <person name="Mikhailova N."/>
            <person name="Pati A."/>
            <person name="Chen A."/>
            <person name="Palaniappan K."/>
            <person name="Land M."/>
            <person name="Hauser L."/>
            <person name="Chang Y."/>
            <person name="Jeffries C."/>
            <person name="Schneider S."/>
            <person name="Rohde M."/>
            <person name="Goker M."/>
            <person name="Pukall R."/>
            <person name="Woyke T."/>
            <person name="Bristow J."/>
            <person name="Eisen J."/>
            <person name="Markowitz V."/>
            <person name="Hugenholtz P."/>
            <person name="Kyrpides N."/>
            <person name="Klenk H."/>
            <person name="Detter J."/>
        </authorList>
    </citation>
    <scope>NUCLEOTIDE SEQUENCE [LARGE SCALE GENOMIC DNA]</scope>
    <source>
        <strain evidence="18">ATCC 700841 / DSM 12885 / JCM 10246 / 7p75a</strain>
    </source>
</reference>
<dbReference type="KEGG" id="tmr:Tmar_1821"/>
<dbReference type="GO" id="GO:0008840">
    <property type="term" value="F:4-hydroxy-tetrahydrodipicolinate synthase activity"/>
    <property type="evidence" value="ECO:0007669"/>
    <property type="project" value="UniProtKB-UniRule"/>
</dbReference>
<evidence type="ECO:0000256" key="15">
    <source>
        <dbReference type="PIRSR" id="PIRSR001365-2"/>
    </source>
</evidence>
<proteinExistence type="inferred from homology"/>
<dbReference type="InterPro" id="IPR020625">
    <property type="entry name" value="Schiff_base-form_aldolases_AS"/>
</dbReference>
<dbReference type="SUPFAM" id="SSF51569">
    <property type="entry name" value="Aldolase"/>
    <property type="match status" value="1"/>
</dbReference>
<feature type="active site" description="Proton donor/acceptor" evidence="12 14">
    <location>
        <position position="143"/>
    </location>
</feature>
<keyword evidence="18" id="KW-1185">Reference proteome</keyword>
<evidence type="ECO:0000313" key="17">
    <source>
        <dbReference type="EMBL" id="ADU51922.1"/>
    </source>
</evidence>
<feature type="site" description="Part of a proton relay during catalysis" evidence="12">
    <location>
        <position position="54"/>
    </location>
</feature>
<gene>
    <name evidence="12" type="primary">dapA</name>
    <name evidence="17" type="ordered locus">Tmar_1821</name>
</gene>
<dbReference type="GO" id="GO:0019877">
    <property type="term" value="P:diaminopimelate biosynthetic process"/>
    <property type="evidence" value="ECO:0007669"/>
    <property type="project" value="UniProtKB-UniRule"/>
</dbReference>
<dbReference type="Proteomes" id="UP000008915">
    <property type="component" value="Chromosome"/>
</dbReference>
<dbReference type="EC" id="4.3.3.7" evidence="4 12"/>
<comment type="caution">
    <text evidence="12">Was originally thought to be a dihydrodipicolinate synthase (DHDPS), catalyzing the condensation of (S)-aspartate-beta-semialdehyde [(S)-ASA] and pyruvate to dihydrodipicolinate (DHDP). However, it was shown in E.coli that the product of the enzymatic reaction is not dihydrodipicolinate but in fact (4S)-4-hydroxy-2,3,4,5-tetrahydro-(2S)-dipicolinic acid (HTPA), and that the consecutive dehydration reaction leading to DHDP is not spontaneous but catalyzed by DapB.</text>
</comment>
<feature type="binding site" evidence="12 15">
    <location>
        <position position="55"/>
    </location>
    <ligand>
        <name>pyruvate</name>
        <dbReference type="ChEBI" id="CHEBI:15361"/>
    </ligand>
</feature>
<evidence type="ECO:0000256" key="9">
    <source>
        <dbReference type="ARBA" id="ARBA00023239"/>
    </source>
</evidence>
<evidence type="ECO:0000256" key="4">
    <source>
        <dbReference type="ARBA" id="ARBA00012086"/>
    </source>
</evidence>
<evidence type="ECO:0000256" key="7">
    <source>
        <dbReference type="ARBA" id="ARBA00022915"/>
    </source>
</evidence>
<dbReference type="NCBIfam" id="TIGR00674">
    <property type="entry name" value="dapA"/>
    <property type="match status" value="1"/>
</dbReference>
<evidence type="ECO:0000256" key="16">
    <source>
        <dbReference type="SAM" id="MobiDB-lite"/>
    </source>
</evidence>
<evidence type="ECO:0000256" key="8">
    <source>
        <dbReference type="ARBA" id="ARBA00023154"/>
    </source>
</evidence>
<keyword evidence="5 12" id="KW-0963">Cytoplasm</keyword>
<dbReference type="NCBIfam" id="TIGR02313">
    <property type="entry name" value="HpaI-NOT-DapA"/>
    <property type="match status" value="1"/>
</dbReference>
<dbReference type="PANTHER" id="PTHR12128">
    <property type="entry name" value="DIHYDRODIPICOLINATE SYNTHASE"/>
    <property type="match status" value="1"/>
</dbReference>
<accession>E6SIB1</accession>
<comment type="caution">
    <text evidence="12">Lacks conserved residue(s) required for the propagation of feature annotation.</text>
</comment>
<dbReference type="InterPro" id="IPR012691">
    <property type="entry name" value="HpaI_NOT_DapA"/>
</dbReference>
<evidence type="ECO:0000256" key="13">
    <source>
        <dbReference type="PIRNR" id="PIRNR001365"/>
    </source>
</evidence>
<dbReference type="STRING" id="644966.Tmar_1821"/>
<dbReference type="AlphaFoldDB" id="E6SIB1"/>
<evidence type="ECO:0000256" key="14">
    <source>
        <dbReference type="PIRSR" id="PIRSR001365-1"/>
    </source>
</evidence>
<dbReference type="CDD" id="cd00950">
    <property type="entry name" value="DHDPS"/>
    <property type="match status" value="1"/>
</dbReference>
<dbReference type="PROSITE" id="PS00666">
    <property type="entry name" value="DHDPS_2"/>
    <property type="match status" value="1"/>
</dbReference>
<dbReference type="RefSeq" id="WP_013496223.1">
    <property type="nucleotide sequence ID" value="NC_014831.1"/>
</dbReference>
<dbReference type="HAMAP" id="MF_00418">
    <property type="entry name" value="DapA"/>
    <property type="match status" value="1"/>
</dbReference>
<dbReference type="PANTHER" id="PTHR12128:SF66">
    <property type="entry name" value="4-HYDROXY-2-OXOGLUTARATE ALDOLASE, MITOCHONDRIAL"/>
    <property type="match status" value="1"/>
</dbReference>
<keyword evidence="6 12" id="KW-0028">Amino-acid biosynthesis</keyword>
<feature type="site" description="Part of a proton relay during catalysis" evidence="12">
    <location>
        <position position="117"/>
    </location>
</feature>
<dbReference type="OrthoDB" id="9782828at2"/>
<comment type="catalytic activity">
    <reaction evidence="11 12">
        <text>L-aspartate 4-semialdehyde + pyruvate = (2S,4S)-4-hydroxy-2,3,4,5-tetrahydrodipicolinate + H2O + H(+)</text>
        <dbReference type="Rhea" id="RHEA:34171"/>
        <dbReference type="ChEBI" id="CHEBI:15361"/>
        <dbReference type="ChEBI" id="CHEBI:15377"/>
        <dbReference type="ChEBI" id="CHEBI:15378"/>
        <dbReference type="ChEBI" id="CHEBI:67139"/>
        <dbReference type="ChEBI" id="CHEBI:537519"/>
        <dbReference type="EC" id="4.3.3.7"/>
    </reaction>
</comment>
<dbReference type="InterPro" id="IPR005263">
    <property type="entry name" value="DapA"/>
</dbReference>
<dbReference type="SMART" id="SM01130">
    <property type="entry name" value="DHDPS"/>
    <property type="match status" value="1"/>
</dbReference>
<feature type="region of interest" description="Disordered" evidence="16">
    <location>
        <begin position="304"/>
        <end position="331"/>
    </location>
</feature>
<dbReference type="HOGENOM" id="CLU_049343_7_0_9"/>
<comment type="subcellular location">
    <subcellularLocation>
        <location evidence="12">Cytoplasm</location>
    </subcellularLocation>
</comment>
<organism evidence="17 18">
    <name type="scientific">Thermaerobacter marianensis (strain ATCC 700841 / DSM 12885 / JCM 10246 / 7p75a)</name>
    <dbReference type="NCBI Taxonomy" id="644966"/>
    <lineage>
        <taxon>Bacteria</taxon>
        <taxon>Bacillati</taxon>
        <taxon>Bacillota</taxon>
        <taxon>Clostridia</taxon>
        <taxon>Eubacteriales</taxon>
        <taxon>Clostridiales Family XVII. Incertae Sedis</taxon>
        <taxon>Thermaerobacter</taxon>
    </lineage>
</organism>
<evidence type="ECO:0000256" key="10">
    <source>
        <dbReference type="ARBA" id="ARBA00023270"/>
    </source>
</evidence>
<evidence type="ECO:0000256" key="3">
    <source>
        <dbReference type="ARBA" id="ARBA00007592"/>
    </source>
</evidence>
<evidence type="ECO:0000256" key="5">
    <source>
        <dbReference type="ARBA" id="ARBA00022490"/>
    </source>
</evidence>
<dbReference type="UniPathway" id="UPA00034">
    <property type="reaction ID" value="UER00017"/>
</dbReference>
<evidence type="ECO:0000256" key="12">
    <source>
        <dbReference type="HAMAP-Rule" id="MF_00418"/>
    </source>
</evidence>
<feature type="active site" description="Schiff-base intermediate with substrate" evidence="12 14">
    <location>
        <position position="172"/>
    </location>
</feature>
<dbReference type="Gene3D" id="3.20.20.70">
    <property type="entry name" value="Aldolase class I"/>
    <property type="match status" value="1"/>
</dbReference>
<dbReference type="Pfam" id="PF00701">
    <property type="entry name" value="DHDPS"/>
    <property type="match status" value="1"/>
</dbReference>
<evidence type="ECO:0000256" key="6">
    <source>
        <dbReference type="ARBA" id="ARBA00022605"/>
    </source>
</evidence>
<protein>
    <recommendedName>
        <fullName evidence="4 12">4-hydroxy-tetrahydrodipicolinate synthase</fullName>
        <shortName evidence="12">HTPA synthase</shortName>
        <ecNumber evidence="4 12">4.3.3.7</ecNumber>
    </recommendedName>
</protein>
<evidence type="ECO:0000256" key="2">
    <source>
        <dbReference type="ARBA" id="ARBA00005120"/>
    </source>
</evidence>